<proteinExistence type="predicted"/>
<name>A0A6A5YD83_9PEZI</name>
<feature type="compositionally biased region" description="Polar residues" evidence="1">
    <location>
        <begin position="140"/>
        <end position="159"/>
    </location>
</feature>
<evidence type="ECO:0000313" key="2">
    <source>
        <dbReference type="EMBL" id="KAF2089659.1"/>
    </source>
</evidence>
<protein>
    <submittedName>
        <fullName evidence="2">Uncharacterized protein</fullName>
    </submittedName>
</protein>
<feature type="region of interest" description="Disordered" evidence="1">
    <location>
        <begin position="1"/>
        <end position="58"/>
    </location>
</feature>
<accession>A0A6A5YD83</accession>
<feature type="region of interest" description="Disordered" evidence="1">
    <location>
        <begin position="140"/>
        <end position="172"/>
    </location>
</feature>
<dbReference type="Proteomes" id="UP000799776">
    <property type="component" value="Unassembled WGS sequence"/>
</dbReference>
<organism evidence="2 3">
    <name type="scientific">Saccharata proteae CBS 121410</name>
    <dbReference type="NCBI Taxonomy" id="1314787"/>
    <lineage>
        <taxon>Eukaryota</taxon>
        <taxon>Fungi</taxon>
        <taxon>Dikarya</taxon>
        <taxon>Ascomycota</taxon>
        <taxon>Pezizomycotina</taxon>
        <taxon>Dothideomycetes</taxon>
        <taxon>Dothideomycetes incertae sedis</taxon>
        <taxon>Botryosphaeriales</taxon>
        <taxon>Saccharataceae</taxon>
        <taxon>Saccharata</taxon>
    </lineage>
</organism>
<evidence type="ECO:0000256" key="1">
    <source>
        <dbReference type="SAM" id="MobiDB-lite"/>
    </source>
</evidence>
<keyword evidence="3" id="KW-1185">Reference proteome</keyword>
<evidence type="ECO:0000313" key="3">
    <source>
        <dbReference type="Proteomes" id="UP000799776"/>
    </source>
</evidence>
<feature type="compositionally biased region" description="Basic and acidic residues" evidence="1">
    <location>
        <begin position="17"/>
        <end position="29"/>
    </location>
</feature>
<sequence length="172" mass="19639">MMMKNIIAPEPGLQADHFTDRTPIQERRTKPPIQAPYSEASRDHNDYSQDMDHQSNDIPCRKKIDKKTSESNMTHQQVAMRHLELFRQNAQAGEDELREEVRLWQELHFNVCGEPEAVHREQGSPALALRTPISELLRTTKTTGTSHLVGKSSASNYDGTLSRLVPPHLRHP</sequence>
<reference evidence="2" key="1">
    <citation type="journal article" date="2020" name="Stud. Mycol.">
        <title>101 Dothideomycetes genomes: a test case for predicting lifestyles and emergence of pathogens.</title>
        <authorList>
            <person name="Haridas S."/>
            <person name="Albert R."/>
            <person name="Binder M."/>
            <person name="Bloem J."/>
            <person name="Labutti K."/>
            <person name="Salamov A."/>
            <person name="Andreopoulos B."/>
            <person name="Baker S."/>
            <person name="Barry K."/>
            <person name="Bills G."/>
            <person name="Bluhm B."/>
            <person name="Cannon C."/>
            <person name="Castanera R."/>
            <person name="Culley D."/>
            <person name="Daum C."/>
            <person name="Ezra D."/>
            <person name="Gonzalez J."/>
            <person name="Henrissat B."/>
            <person name="Kuo A."/>
            <person name="Liang C."/>
            <person name="Lipzen A."/>
            <person name="Lutzoni F."/>
            <person name="Magnuson J."/>
            <person name="Mondo S."/>
            <person name="Nolan M."/>
            <person name="Ohm R."/>
            <person name="Pangilinan J."/>
            <person name="Park H.-J."/>
            <person name="Ramirez L."/>
            <person name="Alfaro M."/>
            <person name="Sun H."/>
            <person name="Tritt A."/>
            <person name="Yoshinaga Y."/>
            <person name="Zwiers L.-H."/>
            <person name="Turgeon B."/>
            <person name="Goodwin S."/>
            <person name="Spatafora J."/>
            <person name="Crous P."/>
            <person name="Grigoriev I."/>
        </authorList>
    </citation>
    <scope>NUCLEOTIDE SEQUENCE</scope>
    <source>
        <strain evidence="2">CBS 121410</strain>
    </source>
</reference>
<dbReference type="AlphaFoldDB" id="A0A6A5YD83"/>
<feature type="compositionally biased region" description="Basic and acidic residues" evidence="1">
    <location>
        <begin position="40"/>
        <end position="58"/>
    </location>
</feature>
<dbReference type="EMBL" id="ML978714">
    <property type="protein sequence ID" value="KAF2089659.1"/>
    <property type="molecule type" value="Genomic_DNA"/>
</dbReference>
<gene>
    <name evidence="2" type="ORF">K490DRAFT_63792</name>
</gene>